<evidence type="ECO:0000313" key="4">
    <source>
        <dbReference type="EMBL" id="SFR46565.1"/>
    </source>
</evidence>
<name>A0A1I6GWG9_9RHOB</name>
<dbReference type="PANTHER" id="PTHR48081">
    <property type="entry name" value="AB HYDROLASE SUPERFAMILY PROTEIN C4A8.06C"/>
    <property type="match status" value="1"/>
</dbReference>
<keyword evidence="2" id="KW-0378">Hydrolase</keyword>
<evidence type="ECO:0000256" key="2">
    <source>
        <dbReference type="ARBA" id="ARBA00022801"/>
    </source>
</evidence>
<dbReference type="SUPFAM" id="SSF53474">
    <property type="entry name" value="alpha/beta-Hydrolases"/>
    <property type="match status" value="1"/>
</dbReference>
<dbReference type="InterPro" id="IPR029058">
    <property type="entry name" value="AB_hydrolase_fold"/>
</dbReference>
<dbReference type="InterPro" id="IPR013094">
    <property type="entry name" value="AB_hydrolase_3"/>
</dbReference>
<dbReference type="OrthoDB" id="9806180at2"/>
<comment type="similarity">
    <text evidence="1">Belongs to the 'GDXG' lipolytic enzyme family.</text>
</comment>
<dbReference type="GO" id="GO:0004806">
    <property type="term" value="F:triacylglycerol lipase activity"/>
    <property type="evidence" value="ECO:0007669"/>
    <property type="project" value="TreeGrafter"/>
</dbReference>
<dbReference type="Proteomes" id="UP000199478">
    <property type="component" value="Unassembled WGS sequence"/>
</dbReference>
<reference evidence="5" key="1">
    <citation type="submission" date="2016-10" db="EMBL/GenBank/DDBJ databases">
        <authorList>
            <person name="Varghese N."/>
            <person name="Submissions S."/>
        </authorList>
    </citation>
    <scope>NUCLEOTIDE SEQUENCE [LARGE SCALE GENOMIC DNA]</scope>
    <source>
        <strain evidence="5">DSM 26879</strain>
    </source>
</reference>
<dbReference type="InterPro" id="IPR050300">
    <property type="entry name" value="GDXG_lipolytic_enzyme"/>
</dbReference>
<protein>
    <submittedName>
        <fullName evidence="4">Acetyl esterase/lipase</fullName>
    </submittedName>
</protein>
<proteinExistence type="inferred from homology"/>
<organism evidence="4 5">
    <name type="scientific">Yoonia tamlensis</name>
    <dbReference type="NCBI Taxonomy" id="390270"/>
    <lineage>
        <taxon>Bacteria</taxon>
        <taxon>Pseudomonadati</taxon>
        <taxon>Pseudomonadota</taxon>
        <taxon>Alphaproteobacteria</taxon>
        <taxon>Rhodobacterales</taxon>
        <taxon>Paracoccaceae</taxon>
        <taxon>Yoonia</taxon>
    </lineage>
</organism>
<dbReference type="EMBL" id="FOYP01000001">
    <property type="protein sequence ID" value="SFR46565.1"/>
    <property type="molecule type" value="Genomic_DNA"/>
</dbReference>
<dbReference type="AlphaFoldDB" id="A0A1I6GWG9"/>
<gene>
    <name evidence="4" type="ORF">SAMN04488005_2265</name>
</gene>
<dbReference type="Gene3D" id="3.40.50.1820">
    <property type="entry name" value="alpha/beta hydrolase"/>
    <property type="match status" value="1"/>
</dbReference>
<evidence type="ECO:0000256" key="1">
    <source>
        <dbReference type="ARBA" id="ARBA00010515"/>
    </source>
</evidence>
<dbReference type="PANTHER" id="PTHR48081:SF30">
    <property type="entry name" value="ACETYL-HYDROLASE LIPR-RELATED"/>
    <property type="match status" value="1"/>
</dbReference>
<dbReference type="STRING" id="390270.SAMN04488005_2265"/>
<accession>A0A1I6GWG9</accession>
<dbReference type="Pfam" id="PF07859">
    <property type="entry name" value="Abhydrolase_3"/>
    <property type="match status" value="1"/>
</dbReference>
<evidence type="ECO:0000259" key="3">
    <source>
        <dbReference type="Pfam" id="PF07859"/>
    </source>
</evidence>
<evidence type="ECO:0000313" key="5">
    <source>
        <dbReference type="Proteomes" id="UP000199478"/>
    </source>
</evidence>
<keyword evidence="5" id="KW-1185">Reference proteome</keyword>
<sequence>MLPKKSGRPLKHGVNTNLRCRALNSALRYFVRPVIRISQSPERAKRVFDLVAPHLFRGPAHICHLDECVGGRKLHWISVGAPQSRRVILYLHGGAYFTGSGVAYRGLAGHISKATGLRVCLPDYRLLQDAPFPAAFDDALQAWNYLLSIGYRPQDIVLGGDSAGGGLMLALLAHLTQTAQHPRAAFAMSPWTDLTLSGASLQTKSEVLLPVSRMNDVVDRYLDGAPRNDPRASPLFARFDHPPPVLIQVSRDEALLDDALRMGAVLGDAADMRVWPDVPHVWQMFAGYIPQARSALAELGAFVQTSFESDNR</sequence>
<feature type="domain" description="Alpha/beta hydrolase fold-3" evidence="3">
    <location>
        <begin position="88"/>
        <end position="283"/>
    </location>
</feature>